<dbReference type="PANTHER" id="PTHR42920:SF5">
    <property type="entry name" value="EAMA DOMAIN-CONTAINING PROTEIN"/>
    <property type="match status" value="1"/>
</dbReference>
<evidence type="ECO:0000256" key="7">
    <source>
        <dbReference type="SAM" id="Phobius"/>
    </source>
</evidence>
<dbReference type="InterPro" id="IPR000620">
    <property type="entry name" value="EamA_dom"/>
</dbReference>
<evidence type="ECO:0000313" key="10">
    <source>
        <dbReference type="EMBL" id="VUX67040.1"/>
    </source>
</evidence>
<feature type="transmembrane region" description="Helical" evidence="7">
    <location>
        <begin position="147"/>
        <end position="169"/>
    </location>
</feature>
<comment type="similarity">
    <text evidence="2">Belongs to the EamA transporter family.</text>
</comment>
<keyword evidence="6 7" id="KW-0472">Membrane</keyword>
<evidence type="ECO:0000256" key="5">
    <source>
        <dbReference type="ARBA" id="ARBA00022989"/>
    </source>
</evidence>
<dbReference type="Pfam" id="PF00892">
    <property type="entry name" value="EamA"/>
    <property type="match status" value="2"/>
</dbReference>
<dbReference type="eggNOG" id="COG0697">
    <property type="taxonomic scope" value="Bacteria"/>
</dbReference>
<dbReference type="InterPro" id="IPR051258">
    <property type="entry name" value="Diverse_Substrate_Transporter"/>
</dbReference>
<reference evidence="9 11" key="1">
    <citation type="submission" date="2015-09" db="EMBL/GenBank/DDBJ databases">
        <authorList>
            <consortium name="Pathogen Informatics"/>
        </authorList>
    </citation>
    <scope>NUCLEOTIDE SEQUENCE [LARGE SCALE GENOMIC DNA]</scope>
    <source>
        <strain evidence="9 11">2789STDY5834863</strain>
    </source>
</reference>
<dbReference type="GO" id="GO:0005886">
    <property type="term" value="C:plasma membrane"/>
    <property type="evidence" value="ECO:0007669"/>
    <property type="project" value="UniProtKB-SubCell"/>
</dbReference>
<dbReference type="AlphaFoldDB" id="A0A173Y619"/>
<protein>
    <submittedName>
        <fullName evidence="10">Putative inner membrane transporter yiJE</fullName>
    </submittedName>
    <submittedName>
        <fullName evidence="9">Uncharacterized inner membrane transporter yiJE</fullName>
    </submittedName>
</protein>
<feature type="transmembrane region" description="Helical" evidence="7">
    <location>
        <begin position="92"/>
        <end position="110"/>
    </location>
</feature>
<dbReference type="PANTHER" id="PTHR42920">
    <property type="entry name" value="OS03G0707200 PROTEIN-RELATED"/>
    <property type="match status" value="1"/>
</dbReference>
<evidence type="ECO:0000313" key="12">
    <source>
        <dbReference type="Proteomes" id="UP000366766"/>
    </source>
</evidence>
<name>A0A173Y619_9FIRM</name>
<evidence type="ECO:0000256" key="4">
    <source>
        <dbReference type="ARBA" id="ARBA00022692"/>
    </source>
</evidence>
<gene>
    <name evidence="9" type="primary">yijE</name>
    <name evidence="10" type="ORF">BWLFYP14_03317</name>
    <name evidence="9" type="ORF">ERS852478_00551</name>
</gene>
<evidence type="ECO:0000259" key="8">
    <source>
        <dbReference type="Pfam" id="PF00892"/>
    </source>
</evidence>
<feature type="transmembrane region" description="Helical" evidence="7">
    <location>
        <begin position="12"/>
        <end position="31"/>
    </location>
</feature>
<proteinExistence type="inferred from homology"/>
<evidence type="ECO:0000313" key="11">
    <source>
        <dbReference type="Proteomes" id="UP000095431"/>
    </source>
</evidence>
<evidence type="ECO:0000256" key="1">
    <source>
        <dbReference type="ARBA" id="ARBA00004651"/>
    </source>
</evidence>
<dbReference type="InterPro" id="IPR037185">
    <property type="entry name" value="EmrE-like"/>
</dbReference>
<dbReference type="SUPFAM" id="SSF103481">
    <property type="entry name" value="Multidrug resistance efflux transporter EmrE"/>
    <property type="match status" value="2"/>
</dbReference>
<organism evidence="9 11">
    <name type="scientific">Blautia wexlerae</name>
    <dbReference type="NCBI Taxonomy" id="418240"/>
    <lineage>
        <taxon>Bacteria</taxon>
        <taxon>Bacillati</taxon>
        <taxon>Bacillota</taxon>
        <taxon>Clostridia</taxon>
        <taxon>Lachnospirales</taxon>
        <taxon>Lachnospiraceae</taxon>
        <taxon>Blautia</taxon>
    </lineage>
</organism>
<feature type="domain" description="EamA" evidence="8">
    <location>
        <begin position="12"/>
        <end position="162"/>
    </location>
</feature>
<comment type="subcellular location">
    <subcellularLocation>
        <location evidence="1">Cell membrane</location>
        <topology evidence="1">Multi-pass membrane protein</topology>
    </subcellularLocation>
</comment>
<evidence type="ECO:0000256" key="2">
    <source>
        <dbReference type="ARBA" id="ARBA00007362"/>
    </source>
</evidence>
<keyword evidence="12" id="KW-1185">Reference proteome</keyword>
<dbReference type="Gene3D" id="1.10.3730.20">
    <property type="match status" value="1"/>
</dbReference>
<dbReference type="EMBL" id="CABHOF010000076">
    <property type="protein sequence ID" value="VUX67040.1"/>
    <property type="molecule type" value="Genomic_DNA"/>
</dbReference>
<keyword evidence="5 7" id="KW-1133">Transmembrane helix</keyword>
<evidence type="ECO:0000256" key="3">
    <source>
        <dbReference type="ARBA" id="ARBA00022475"/>
    </source>
</evidence>
<evidence type="ECO:0000256" key="6">
    <source>
        <dbReference type="ARBA" id="ARBA00023136"/>
    </source>
</evidence>
<feature type="transmembrane region" description="Helical" evidence="7">
    <location>
        <begin position="122"/>
        <end position="140"/>
    </location>
</feature>
<feature type="transmembrane region" description="Helical" evidence="7">
    <location>
        <begin position="263"/>
        <end position="283"/>
    </location>
</feature>
<feature type="transmembrane region" description="Helical" evidence="7">
    <location>
        <begin position="37"/>
        <end position="58"/>
    </location>
</feature>
<feature type="transmembrane region" description="Helical" evidence="7">
    <location>
        <begin position="233"/>
        <end position="251"/>
    </location>
</feature>
<accession>A0A173Y619</accession>
<feature type="transmembrane region" description="Helical" evidence="7">
    <location>
        <begin position="175"/>
        <end position="191"/>
    </location>
</feature>
<keyword evidence="3" id="KW-1003">Cell membrane</keyword>
<keyword evidence="4 7" id="KW-0812">Transmembrane</keyword>
<feature type="transmembrane region" description="Helical" evidence="7">
    <location>
        <begin position="203"/>
        <end position="221"/>
    </location>
</feature>
<reference evidence="10 12" key="2">
    <citation type="submission" date="2019-07" db="EMBL/GenBank/DDBJ databases">
        <authorList>
            <person name="Chang H.-W."/>
            <person name="Raman A."/>
            <person name="Venkatesh S."/>
            <person name="Gehrig J."/>
        </authorList>
    </citation>
    <scope>NUCLEOTIDE SEQUENCE [LARGE SCALE GENOMIC DNA]</scope>
    <source>
        <strain evidence="10">Blautia_wexlerae_LFYP_14</strain>
    </source>
</reference>
<feature type="domain" description="EamA" evidence="8">
    <location>
        <begin position="172"/>
        <end position="304"/>
    </location>
</feature>
<sequence length="313" mass="33411">MQKQQIPLKNSLFLLLAAIIWGIAFVAQSVGMEYVGGFTFSAVRSLLGSVVLIPLILISGRKNSADTAATKANSFVGSSDGTVSSIRKRKDLIIGGISCGICLCLASNFQQFGIKYTTVGKAGFITACYIVIVPIIGLFLGKKCSKFIWAAVAMALIGLYLLCITDEFSIGKGDLLVLVCAFLFSIHILVIDHFSPKADGVKLSCIQFLTCGILSGIPALLFEHPEFSAICRAWMPILYAGIMSCGVAYTLQIIGQKNMNPTVASLILSLESCISVLAGWVLLGQQLSAKEILGCVIMFAAIILAQLPQKQAE</sequence>
<evidence type="ECO:0000313" key="9">
    <source>
        <dbReference type="EMBL" id="CUN59010.1"/>
    </source>
</evidence>
<dbReference type="Proteomes" id="UP000366766">
    <property type="component" value="Unassembled WGS sequence"/>
</dbReference>
<dbReference type="Proteomes" id="UP000095431">
    <property type="component" value="Unassembled WGS sequence"/>
</dbReference>
<dbReference type="EMBL" id="CYZN01000003">
    <property type="protein sequence ID" value="CUN59010.1"/>
    <property type="molecule type" value="Genomic_DNA"/>
</dbReference>